<dbReference type="RefSeq" id="WP_202749640.1">
    <property type="nucleotide sequence ID" value="NZ_JAESWC010000009.1"/>
</dbReference>
<dbReference type="EMBL" id="JAESWC010000009">
    <property type="protein sequence ID" value="MBL4936880.1"/>
    <property type="molecule type" value="Genomic_DNA"/>
</dbReference>
<dbReference type="SUPFAM" id="SSF88713">
    <property type="entry name" value="Glycoside hydrolase/deacetylase"/>
    <property type="match status" value="1"/>
</dbReference>
<protein>
    <submittedName>
        <fullName evidence="1">DUF2334 domain-containing protein</fullName>
    </submittedName>
</protein>
<accession>A0ABS1TC52</accession>
<keyword evidence="2" id="KW-1185">Reference proteome</keyword>
<evidence type="ECO:0000313" key="2">
    <source>
        <dbReference type="Proteomes" id="UP000632377"/>
    </source>
</evidence>
<evidence type="ECO:0000313" key="1">
    <source>
        <dbReference type="EMBL" id="MBL4936880.1"/>
    </source>
</evidence>
<comment type="caution">
    <text evidence="1">The sequence shown here is derived from an EMBL/GenBank/DDBJ whole genome shotgun (WGS) entry which is preliminary data.</text>
</comment>
<dbReference type="InterPro" id="IPR018763">
    <property type="entry name" value="DUF2334"/>
</dbReference>
<sequence length="466" mass="54513">MGRLLIKTAIVALAFSMLIFVSIKIKNEIEASKWENNIAVAAFNDNKETYNGNFLKLGFQVKQDSIVSSIDIFLENKKAEIQNKILCVNNRYYISAEDIARNFNMQVETYNDEIHFYKIDRNFKKDDKKEIVIDCKNDTYKISRENDLRNSPLKVNNNFYIALIDIAEIFNLRAKWNYETKEIKFYEDRNTLSRESKRQRQKRPALIRFEDVAAGEVYMNSDSLQKMRIIADFMYSQRAPFHVAWIPRYKNPKEGIDNDLLKVDSMANADFVYTLDYMIKKGAIIGLHGYTHQYGEEQSIANAEFGDYASLQETEIRVKAAINTAKELNIPYEFFESPHYKSTEMQQAIFEKYFNYMFEPQKGVFNTKPVLSKRNNRTVYVPAPLGYVHDNDVDDMIKRIKDKGKDSIGAFFYHPTKEFESITLVKNNDDYPDYEYSSSSMLHKMIKCLKDEGYAPVKIHDIKLLK</sequence>
<dbReference type="Pfam" id="PF10096">
    <property type="entry name" value="DUF2334"/>
    <property type="match status" value="1"/>
</dbReference>
<organism evidence="1 2">
    <name type="scientific">Clostridium rhizosphaerae</name>
    <dbReference type="NCBI Taxonomy" id="2803861"/>
    <lineage>
        <taxon>Bacteria</taxon>
        <taxon>Bacillati</taxon>
        <taxon>Bacillota</taxon>
        <taxon>Clostridia</taxon>
        <taxon>Eubacteriales</taxon>
        <taxon>Clostridiaceae</taxon>
        <taxon>Clostridium</taxon>
    </lineage>
</organism>
<gene>
    <name evidence="1" type="ORF">JK636_14065</name>
</gene>
<name>A0ABS1TC52_9CLOT</name>
<dbReference type="Proteomes" id="UP000632377">
    <property type="component" value="Unassembled WGS sequence"/>
</dbReference>
<proteinExistence type="predicted"/>
<dbReference type="InterPro" id="IPR011330">
    <property type="entry name" value="Glyco_hydro/deAcase_b/a-brl"/>
</dbReference>
<reference evidence="1 2" key="1">
    <citation type="submission" date="2021-01" db="EMBL/GenBank/DDBJ databases">
        <title>Genome public.</title>
        <authorList>
            <person name="Liu C."/>
            <person name="Sun Q."/>
        </authorList>
    </citation>
    <scope>NUCLEOTIDE SEQUENCE [LARGE SCALE GENOMIC DNA]</scope>
    <source>
        <strain evidence="1 2">YIM B02515</strain>
    </source>
</reference>